<dbReference type="InterPro" id="IPR000232">
    <property type="entry name" value="HSF_DNA-bd"/>
</dbReference>
<proteinExistence type="inferred from homology"/>
<comment type="subcellular location">
    <subcellularLocation>
        <location evidence="1">Nucleus</location>
    </subcellularLocation>
</comment>
<dbReference type="AlphaFoldDB" id="A0A7S0IEA6"/>
<sequence>MASAQRAFTAHAFATMRPVPAFLTHTHEIVSDPRTNHIVSWSKDGKTFIVWKPEELRKLLPKTLGLFTQPFASFVMELNVYGFVHYGSGNAEADYFEFGHDGFQRGRPGLMHTIRQKENFGRYRH</sequence>
<evidence type="ECO:0000259" key="6">
    <source>
        <dbReference type="SMART" id="SM00415"/>
    </source>
</evidence>
<accession>A0A7S0IEA6</accession>
<dbReference type="PANTHER" id="PTHR10015">
    <property type="entry name" value="HEAT SHOCK TRANSCRIPTION FACTOR"/>
    <property type="match status" value="1"/>
</dbReference>
<dbReference type="Gene3D" id="1.10.10.10">
    <property type="entry name" value="Winged helix-like DNA-binding domain superfamily/Winged helix DNA-binding domain"/>
    <property type="match status" value="1"/>
</dbReference>
<dbReference type="GO" id="GO:0005634">
    <property type="term" value="C:nucleus"/>
    <property type="evidence" value="ECO:0007669"/>
    <property type="project" value="UniProtKB-SubCell"/>
</dbReference>
<keyword evidence="4" id="KW-0539">Nucleus</keyword>
<dbReference type="Pfam" id="PF00447">
    <property type="entry name" value="HSF_DNA-bind"/>
    <property type="match status" value="1"/>
</dbReference>
<protein>
    <recommendedName>
        <fullName evidence="6">HSF-type DNA-binding domain-containing protein</fullName>
    </recommendedName>
</protein>
<feature type="domain" description="HSF-type DNA-binding" evidence="6">
    <location>
        <begin position="18"/>
        <end position="117"/>
    </location>
</feature>
<evidence type="ECO:0000256" key="5">
    <source>
        <dbReference type="RuleBase" id="RU004020"/>
    </source>
</evidence>
<dbReference type="SMART" id="SM00415">
    <property type="entry name" value="HSF"/>
    <property type="match status" value="1"/>
</dbReference>
<evidence type="ECO:0000313" key="7">
    <source>
        <dbReference type="EMBL" id="CAD8519185.1"/>
    </source>
</evidence>
<keyword evidence="2" id="KW-0346">Stress response</keyword>
<evidence type="ECO:0000256" key="3">
    <source>
        <dbReference type="ARBA" id="ARBA00023125"/>
    </source>
</evidence>
<dbReference type="InterPro" id="IPR036388">
    <property type="entry name" value="WH-like_DNA-bd_sf"/>
</dbReference>
<dbReference type="PANTHER" id="PTHR10015:SF427">
    <property type="entry name" value="HEAT SHOCK FACTOR PROTEIN"/>
    <property type="match status" value="1"/>
</dbReference>
<evidence type="ECO:0000256" key="1">
    <source>
        <dbReference type="ARBA" id="ARBA00004123"/>
    </source>
</evidence>
<keyword evidence="3" id="KW-0238">DNA-binding</keyword>
<dbReference type="GO" id="GO:0003700">
    <property type="term" value="F:DNA-binding transcription factor activity"/>
    <property type="evidence" value="ECO:0007669"/>
    <property type="project" value="InterPro"/>
</dbReference>
<dbReference type="InterPro" id="IPR036390">
    <property type="entry name" value="WH_DNA-bd_sf"/>
</dbReference>
<organism evidence="7">
    <name type="scientific">Micromonas pusilla</name>
    <name type="common">Picoplanktonic green alga</name>
    <name type="synonym">Chromulina pusilla</name>
    <dbReference type="NCBI Taxonomy" id="38833"/>
    <lineage>
        <taxon>Eukaryota</taxon>
        <taxon>Viridiplantae</taxon>
        <taxon>Chlorophyta</taxon>
        <taxon>Mamiellophyceae</taxon>
        <taxon>Mamiellales</taxon>
        <taxon>Mamiellaceae</taxon>
        <taxon>Micromonas</taxon>
    </lineage>
</organism>
<dbReference type="PRINTS" id="PR00056">
    <property type="entry name" value="HSFDOMAIN"/>
</dbReference>
<evidence type="ECO:0000256" key="4">
    <source>
        <dbReference type="ARBA" id="ARBA00023242"/>
    </source>
</evidence>
<name>A0A7S0IEA6_MICPS</name>
<gene>
    <name evidence="7" type="ORF">MCOM1403_LOCUS6611</name>
</gene>
<dbReference type="EMBL" id="HBEQ01008248">
    <property type="protein sequence ID" value="CAD8519185.1"/>
    <property type="molecule type" value="Transcribed_RNA"/>
</dbReference>
<reference evidence="7" key="1">
    <citation type="submission" date="2021-01" db="EMBL/GenBank/DDBJ databases">
        <authorList>
            <person name="Corre E."/>
            <person name="Pelletier E."/>
            <person name="Niang G."/>
            <person name="Scheremetjew M."/>
            <person name="Finn R."/>
            <person name="Kale V."/>
            <person name="Holt S."/>
            <person name="Cochrane G."/>
            <person name="Meng A."/>
            <person name="Brown T."/>
            <person name="Cohen L."/>
        </authorList>
    </citation>
    <scope>NUCLEOTIDE SEQUENCE</scope>
    <source>
        <strain evidence="7">CCMP1723</strain>
    </source>
</reference>
<dbReference type="GO" id="GO:0043565">
    <property type="term" value="F:sequence-specific DNA binding"/>
    <property type="evidence" value="ECO:0007669"/>
    <property type="project" value="InterPro"/>
</dbReference>
<comment type="similarity">
    <text evidence="5">Belongs to the HSF family.</text>
</comment>
<dbReference type="SUPFAM" id="SSF46785">
    <property type="entry name" value="Winged helix' DNA-binding domain"/>
    <property type="match status" value="1"/>
</dbReference>
<evidence type="ECO:0000256" key="2">
    <source>
        <dbReference type="ARBA" id="ARBA00023016"/>
    </source>
</evidence>